<accession>A0A2P2QUM3</accession>
<dbReference type="EMBL" id="GGEC01090225">
    <property type="protein sequence ID" value="MBX70709.1"/>
    <property type="molecule type" value="Transcribed_RNA"/>
</dbReference>
<reference evidence="1" key="1">
    <citation type="submission" date="2018-02" db="EMBL/GenBank/DDBJ databases">
        <title>Rhizophora mucronata_Transcriptome.</title>
        <authorList>
            <person name="Meera S.P."/>
            <person name="Sreeshan A."/>
            <person name="Augustine A."/>
        </authorList>
    </citation>
    <scope>NUCLEOTIDE SEQUENCE</scope>
    <source>
        <tissue evidence="1">Leaf</tissue>
    </source>
</reference>
<proteinExistence type="predicted"/>
<evidence type="ECO:0000313" key="1">
    <source>
        <dbReference type="EMBL" id="MBX70709.1"/>
    </source>
</evidence>
<protein>
    <submittedName>
        <fullName evidence="1">Uncharacterized protein</fullName>
    </submittedName>
</protein>
<sequence length="14" mass="1629">MLQVPVHQKGQKHV</sequence>
<name>A0A2P2QUM3_RHIMU</name>
<organism evidence="1">
    <name type="scientific">Rhizophora mucronata</name>
    <name type="common">Asiatic mangrove</name>
    <dbReference type="NCBI Taxonomy" id="61149"/>
    <lineage>
        <taxon>Eukaryota</taxon>
        <taxon>Viridiplantae</taxon>
        <taxon>Streptophyta</taxon>
        <taxon>Embryophyta</taxon>
        <taxon>Tracheophyta</taxon>
        <taxon>Spermatophyta</taxon>
        <taxon>Magnoliopsida</taxon>
        <taxon>eudicotyledons</taxon>
        <taxon>Gunneridae</taxon>
        <taxon>Pentapetalae</taxon>
        <taxon>rosids</taxon>
        <taxon>fabids</taxon>
        <taxon>Malpighiales</taxon>
        <taxon>Rhizophoraceae</taxon>
        <taxon>Rhizophora</taxon>
    </lineage>
</organism>